<dbReference type="PROSITE" id="PS50975">
    <property type="entry name" value="ATP_GRASP"/>
    <property type="match status" value="1"/>
</dbReference>
<organism evidence="6 7">
    <name type="scientific">Streptomyces millisiae</name>
    <dbReference type="NCBI Taxonomy" id="3075542"/>
    <lineage>
        <taxon>Bacteria</taxon>
        <taxon>Bacillati</taxon>
        <taxon>Actinomycetota</taxon>
        <taxon>Actinomycetes</taxon>
        <taxon>Kitasatosporales</taxon>
        <taxon>Streptomycetaceae</taxon>
        <taxon>Streptomyces</taxon>
    </lineage>
</organism>
<keyword evidence="2 4" id="KW-0547">Nucleotide-binding</keyword>
<dbReference type="Gene3D" id="3.30.470.20">
    <property type="entry name" value="ATP-grasp fold, B domain"/>
    <property type="match status" value="1"/>
</dbReference>
<dbReference type="Pfam" id="PF18603">
    <property type="entry name" value="LAL_C2"/>
    <property type="match status" value="1"/>
</dbReference>
<evidence type="ECO:0000256" key="3">
    <source>
        <dbReference type="ARBA" id="ARBA00022840"/>
    </source>
</evidence>
<comment type="caution">
    <text evidence="6">The sequence shown here is derived from an EMBL/GenBank/DDBJ whole genome shotgun (WGS) entry which is preliminary data.</text>
</comment>
<keyword evidence="7" id="KW-1185">Reference proteome</keyword>
<dbReference type="InterPro" id="IPR040570">
    <property type="entry name" value="LAL_C2"/>
</dbReference>
<dbReference type="Proteomes" id="UP001183420">
    <property type="component" value="Unassembled WGS sequence"/>
</dbReference>
<evidence type="ECO:0000256" key="1">
    <source>
        <dbReference type="ARBA" id="ARBA00022598"/>
    </source>
</evidence>
<keyword evidence="3 4" id="KW-0067">ATP-binding</keyword>
<evidence type="ECO:0000313" key="7">
    <source>
        <dbReference type="Proteomes" id="UP001183420"/>
    </source>
</evidence>
<dbReference type="InterPro" id="IPR052032">
    <property type="entry name" value="ATP-dep_AA_Ligase"/>
</dbReference>
<dbReference type="SUPFAM" id="SSF56059">
    <property type="entry name" value="Glutathione synthetase ATP-binding domain-like"/>
    <property type="match status" value="1"/>
</dbReference>
<evidence type="ECO:0000259" key="5">
    <source>
        <dbReference type="PROSITE" id="PS50975"/>
    </source>
</evidence>
<protein>
    <submittedName>
        <fullName evidence="6">ATP-grasp domain-containing protein</fullName>
    </submittedName>
</protein>
<dbReference type="PANTHER" id="PTHR43585:SF2">
    <property type="entry name" value="ATP-GRASP ENZYME FSQD"/>
    <property type="match status" value="1"/>
</dbReference>
<gene>
    <name evidence="6" type="ORF">RNC47_27615</name>
</gene>
<sequence>MTIAALELLSFGLGRIVTAAADAGHRLVLLTADRAVYRHELAHLPPDARGALDIVDVDTLDPAASGAALARIPDLAGLINSTDTFGVVAADLAAGLGLPGPEPAAVRLVRDKAAVRALLHDRGLSRLPARTLTGEDPAADAATVLDAIGLPAVLKDSAGTSSRGVWLVRDEAALRAALTAAAGTPLRGGLFAEPLAAGPLYSAETLSWGGRTRLLGVCSRLVSPEPAVREEAASFPVALPGPEAAGVEEWIGRLLAAVGHEAGFAHVEFVLTERGPELVEINRRIGGALVGEALCRRLAVNVYDALIDTTLGRRPALLDAPRDAGPASGFVLVYPPTAGTLTGWSGLDTLPAFPGNPEWYPTLSPGDRVHHLDDQRGCTGILLTEAPTAELALHRALAAAGSVHPVMAP</sequence>
<reference evidence="7" key="1">
    <citation type="submission" date="2023-07" db="EMBL/GenBank/DDBJ databases">
        <title>30 novel species of actinomycetes from the DSMZ collection.</title>
        <authorList>
            <person name="Nouioui I."/>
        </authorList>
    </citation>
    <scope>NUCLEOTIDE SEQUENCE [LARGE SCALE GENOMIC DNA]</scope>
    <source>
        <strain evidence="7">DSM 44918</strain>
    </source>
</reference>
<dbReference type="RefSeq" id="WP_311602536.1">
    <property type="nucleotide sequence ID" value="NZ_JAVREM010000054.1"/>
</dbReference>
<dbReference type="EMBL" id="JAVREM010000054">
    <property type="protein sequence ID" value="MDT0322104.1"/>
    <property type="molecule type" value="Genomic_DNA"/>
</dbReference>
<name>A0ABU2LWY1_9ACTN</name>
<dbReference type="PANTHER" id="PTHR43585">
    <property type="entry name" value="FUMIPYRROLE BIOSYNTHESIS PROTEIN C"/>
    <property type="match status" value="1"/>
</dbReference>
<proteinExistence type="predicted"/>
<accession>A0ABU2LWY1</accession>
<evidence type="ECO:0000313" key="6">
    <source>
        <dbReference type="EMBL" id="MDT0322104.1"/>
    </source>
</evidence>
<keyword evidence="1" id="KW-0436">Ligase</keyword>
<evidence type="ECO:0000256" key="2">
    <source>
        <dbReference type="ARBA" id="ARBA00022741"/>
    </source>
</evidence>
<dbReference type="InterPro" id="IPR011761">
    <property type="entry name" value="ATP-grasp"/>
</dbReference>
<evidence type="ECO:0000256" key="4">
    <source>
        <dbReference type="PROSITE-ProRule" id="PRU00409"/>
    </source>
</evidence>
<feature type="domain" description="ATP-grasp" evidence="5">
    <location>
        <begin position="116"/>
        <end position="311"/>
    </location>
</feature>